<evidence type="ECO:0000256" key="6">
    <source>
        <dbReference type="SAM" id="Phobius"/>
    </source>
</evidence>
<dbReference type="GO" id="GO:0022857">
    <property type="term" value="F:transmembrane transporter activity"/>
    <property type="evidence" value="ECO:0007669"/>
    <property type="project" value="InterPro"/>
</dbReference>
<dbReference type="Pfam" id="PF07690">
    <property type="entry name" value="MFS_1"/>
    <property type="match status" value="1"/>
</dbReference>
<dbReference type="PANTHER" id="PTHR23511">
    <property type="entry name" value="SYNAPTIC VESICLE GLYCOPROTEIN 2"/>
    <property type="match status" value="1"/>
</dbReference>
<dbReference type="Proteomes" id="UP000324832">
    <property type="component" value="Unassembled WGS sequence"/>
</dbReference>
<evidence type="ECO:0000256" key="2">
    <source>
        <dbReference type="ARBA" id="ARBA00022448"/>
    </source>
</evidence>
<feature type="transmembrane region" description="Helical" evidence="6">
    <location>
        <begin position="66"/>
        <end position="88"/>
    </location>
</feature>
<keyword evidence="9" id="KW-1185">Reference proteome</keyword>
<feature type="transmembrane region" description="Helical" evidence="6">
    <location>
        <begin position="447"/>
        <end position="469"/>
    </location>
</feature>
<feature type="transmembrane region" description="Helical" evidence="6">
    <location>
        <begin position="158"/>
        <end position="181"/>
    </location>
</feature>
<dbReference type="GO" id="GO:0016020">
    <property type="term" value="C:membrane"/>
    <property type="evidence" value="ECO:0007669"/>
    <property type="project" value="UniProtKB-SubCell"/>
</dbReference>
<dbReference type="EMBL" id="FZQP02006948">
    <property type="protein sequence ID" value="VVD05255.1"/>
    <property type="molecule type" value="Genomic_DNA"/>
</dbReference>
<feature type="transmembrane region" description="Helical" evidence="6">
    <location>
        <begin position="475"/>
        <end position="494"/>
    </location>
</feature>
<name>A0A5E4R600_9NEOP</name>
<feature type="transmembrane region" description="Helical" evidence="6">
    <location>
        <begin position="390"/>
        <end position="409"/>
    </location>
</feature>
<feature type="domain" description="Major facilitator superfamily (MFS) profile" evidence="7">
    <location>
        <begin position="33"/>
        <end position="495"/>
    </location>
</feature>
<dbReference type="InterPro" id="IPR011701">
    <property type="entry name" value="MFS"/>
</dbReference>
<evidence type="ECO:0000256" key="1">
    <source>
        <dbReference type="ARBA" id="ARBA00004141"/>
    </source>
</evidence>
<dbReference type="PANTHER" id="PTHR23511:SF35">
    <property type="entry name" value="MAJOR FACILITATOR SUPERFAMILY (MFS) PROFILE DOMAIN-CONTAINING PROTEIN"/>
    <property type="match status" value="1"/>
</dbReference>
<organism evidence="8 9">
    <name type="scientific">Leptidea sinapis</name>
    <dbReference type="NCBI Taxonomy" id="189913"/>
    <lineage>
        <taxon>Eukaryota</taxon>
        <taxon>Metazoa</taxon>
        <taxon>Ecdysozoa</taxon>
        <taxon>Arthropoda</taxon>
        <taxon>Hexapoda</taxon>
        <taxon>Insecta</taxon>
        <taxon>Pterygota</taxon>
        <taxon>Neoptera</taxon>
        <taxon>Endopterygota</taxon>
        <taxon>Lepidoptera</taxon>
        <taxon>Glossata</taxon>
        <taxon>Ditrysia</taxon>
        <taxon>Papilionoidea</taxon>
        <taxon>Pieridae</taxon>
        <taxon>Dismorphiinae</taxon>
        <taxon>Leptidea</taxon>
    </lineage>
</organism>
<feature type="transmembrane region" description="Helical" evidence="6">
    <location>
        <begin position="125"/>
        <end position="146"/>
    </location>
</feature>
<evidence type="ECO:0000313" key="8">
    <source>
        <dbReference type="EMBL" id="VVD05255.1"/>
    </source>
</evidence>
<keyword evidence="3 6" id="KW-0812">Transmembrane</keyword>
<proteinExistence type="predicted"/>
<feature type="transmembrane region" description="Helical" evidence="6">
    <location>
        <begin position="296"/>
        <end position="314"/>
    </location>
</feature>
<gene>
    <name evidence="8" type="ORF">LSINAPIS_LOCUS14833</name>
</gene>
<dbReference type="InterPro" id="IPR020846">
    <property type="entry name" value="MFS_dom"/>
</dbReference>
<protein>
    <recommendedName>
        <fullName evidence="7">Major facilitator superfamily (MFS) profile domain-containing protein</fullName>
    </recommendedName>
</protein>
<accession>A0A5E4R600</accession>
<dbReference type="SUPFAM" id="SSF103473">
    <property type="entry name" value="MFS general substrate transporter"/>
    <property type="match status" value="1"/>
</dbReference>
<dbReference type="PROSITE" id="PS50850">
    <property type="entry name" value="MFS"/>
    <property type="match status" value="1"/>
</dbReference>
<evidence type="ECO:0000313" key="9">
    <source>
        <dbReference type="Proteomes" id="UP000324832"/>
    </source>
</evidence>
<evidence type="ECO:0000256" key="3">
    <source>
        <dbReference type="ARBA" id="ARBA00022692"/>
    </source>
</evidence>
<evidence type="ECO:0000259" key="7">
    <source>
        <dbReference type="PROSITE" id="PS50850"/>
    </source>
</evidence>
<evidence type="ECO:0000256" key="4">
    <source>
        <dbReference type="ARBA" id="ARBA00022989"/>
    </source>
</evidence>
<reference evidence="8 9" key="1">
    <citation type="submission" date="2017-07" db="EMBL/GenBank/DDBJ databases">
        <authorList>
            <person name="Talla V."/>
            <person name="Backstrom N."/>
        </authorList>
    </citation>
    <scope>NUCLEOTIDE SEQUENCE [LARGE SCALE GENOMIC DNA]</scope>
</reference>
<keyword evidence="2" id="KW-0813">Transport</keyword>
<keyword evidence="5 6" id="KW-0472">Membrane</keyword>
<feature type="transmembrane region" description="Helical" evidence="6">
    <location>
        <begin position="201"/>
        <end position="221"/>
    </location>
</feature>
<dbReference type="AlphaFoldDB" id="A0A5E4R600"/>
<sequence>MVDISLENKNCKLTSEQIYEEAFQKTGHGRYNYLVLLACSVIINAVALDMFGFSVVIAASSCDLQLSIAQTGILAAAPFIGILFAYPWGYFADTRGRRRALLLSTSVGFVFGVLCSLSIDWRMMLALKIIGCAFSTASFTLSMTYLGENTASRYRDRYLFIINGMNLSSEIVSFGLAYLILPISLGVTIPWLSITFTSWRLFSLTLTLPLGVSAILLTFLYESPKFLASKGEEEKALRVMENIYIMNGGTKGQFPMKSLEVMKNSETNVKISFWGSIGRQTLPLFTPPRLWRTIQLFFLISLVCAINNVFVMWFPTMLDIYFKSVSSNEETGFCDNIKSAARNHEAGNSTLSCQQPITDNTLYSGILTGLFFTILNLFAAAIASWRRSTLIAAFSVAFISCIMVCVLKTPLASVIFFALIQTTAIGIGSIASYFVDLYPTSYRGLATSLGFMVARMTTFTGVVVVGSTIVQHCQFVFYLSAALSLSGICVTMFLP</sequence>
<feature type="transmembrane region" description="Helical" evidence="6">
    <location>
        <begin position="362"/>
        <end position="383"/>
    </location>
</feature>
<keyword evidence="4 6" id="KW-1133">Transmembrane helix</keyword>
<evidence type="ECO:0000256" key="5">
    <source>
        <dbReference type="ARBA" id="ARBA00023136"/>
    </source>
</evidence>
<dbReference type="Gene3D" id="1.20.1250.20">
    <property type="entry name" value="MFS general substrate transporter like domains"/>
    <property type="match status" value="1"/>
</dbReference>
<feature type="transmembrane region" description="Helical" evidence="6">
    <location>
        <begin position="100"/>
        <end position="119"/>
    </location>
</feature>
<comment type="subcellular location">
    <subcellularLocation>
        <location evidence="1">Membrane</location>
        <topology evidence="1">Multi-pass membrane protein</topology>
    </subcellularLocation>
</comment>
<feature type="transmembrane region" description="Helical" evidence="6">
    <location>
        <begin position="33"/>
        <end position="60"/>
    </location>
</feature>
<dbReference type="InterPro" id="IPR036259">
    <property type="entry name" value="MFS_trans_sf"/>
</dbReference>
<feature type="transmembrane region" description="Helical" evidence="6">
    <location>
        <begin position="415"/>
        <end position="435"/>
    </location>
</feature>